<dbReference type="Pfam" id="PF13356">
    <property type="entry name" value="Arm-DNA-bind_3"/>
    <property type="match status" value="1"/>
</dbReference>
<dbReference type="Gene3D" id="1.10.443.10">
    <property type="entry name" value="Intergrase catalytic core"/>
    <property type="match status" value="1"/>
</dbReference>
<name>A0ABX2ENZ5_9BURK</name>
<sequence>MPKLAKPLSALEVKRLAVPGLHPVGTVSGLRLYVKPSGTKSWVLRTMVGARRAELGLGGYPTVTLAQAIESARSTLQQIKAGVDPAASRRATRQTIEWTFQRTAEAYIEAHRPSWKNAKHAQQWENTLQTYAYPTFGAKHVRDVTKADVLAAIEPEWSTKNETMVRLRSRIELVLNYAVQRELRPEGLNPARWRGNLDAALPKPGKVNKRAHFEALPIDDAPAFMKRLRATAGTSARALEFAVLTASRTGAVRAATWGNVDLKAAVWTCPADVMKSGREHRVPLSPAAVALLKALPRLKDVELIFPGRDVDKPLSDMSLTAVMRRMNLTAVPHGLRSTFSDWCAERTATPAEVREMALAHAIGDQTEAAYRRGDLFEKRRALMAEWAEFLG</sequence>
<dbReference type="PANTHER" id="PTHR30629:SF2">
    <property type="entry name" value="PROPHAGE INTEGRASE INTS-RELATED"/>
    <property type="match status" value="1"/>
</dbReference>
<keyword evidence="2" id="KW-0229">DNA integration</keyword>
<dbReference type="InterPro" id="IPR025166">
    <property type="entry name" value="Integrase_DNA_bind_dom"/>
</dbReference>
<dbReference type="Pfam" id="PF00589">
    <property type="entry name" value="Phage_integrase"/>
    <property type="match status" value="1"/>
</dbReference>
<dbReference type="InterPro" id="IPR010998">
    <property type="entry name" value="Integrase_recombinase_N"/>
</dbReference>
<evidence type="ECO:0000256" key="4">
    <source>
        <dbReference type="ARBA" id="ARBA00023172"/>
    </source>
</evidence>
<evidence type="ECO:0000256" key="2">
    <source>
        <dbReference type="ARBA" id="ARBA00022908"/>
    </source>
</evidence>
<dbReference type="Gene3D" id="1.10.150.130">
    <property type="match status" value="1"/>
</dbReference>
<dbReference type="InterPro" id="IPR044068">
    <property type="entry name" value="CB"/>
</dbReference>
<dbReference type="InterPro" id="IPR050808">
    <property type="entry name" value="Phage_Integrase"/>
</dbReference>
<dbReference type="Pfam" id="PF22022">
    <property type="entry name" value="Phage_int_M"/>
    <property type="match status" value="1"/>
</dbReference>
<dbReference type="PANTHER" id="PTHR30629">
    <property type="entry name" value="PROPHAGE INTEGRASE"/>
    <property type="match status" value="1"/>
</dbReference>
<dbReference type="GO" id="GO:0003677">
    <property type="term" value="F:DNA binding"/>
    <property type="evidence" value="ECO:0007669"/>
    <property type="project" value="UniProtKB-KW"/>
</dbReference>
<keyword evidence="3 5" id="KW-0238">DNA-binding</keyword>
<dbReference type="InterPro" id="IPR038488">
    <property type="entry name" value="Integrase_DNA-bd_sf"/>
</dbReference>
<protein>
    <submittedName>
        <fullName evidence="8">Integrase arm-type DNA-binding domain-containing protein</fullName>
    </submittedName>
</protein>
<dbReference type="Gene3D" id="3.30.160.390">
    <property type="entry name" value="Integrase, DNA-binding domain"/>
    <property type="match status" value="1"/>
</dbReference>
<feature type="domain" description="Tyr recombinase" evidence="6">
    <location>
        <begin position="211"/>
        <end position="383"/>
    </location>
</feature>
<evidence type="ECO:0000256" key="5">
    <source>
        <dbReference type="PROSITE-ProRule" id="PRU01248"/>
    </source>
</evidence>
<dbReference type="InterPro" id="IPR002104">
    <property type="entry name" value="Integrase_catalytic"/>
</dbReference>
<evidence type="ECO:0000256" key="3">
    <source>
        <dbReference type="ARBA" id="ARBA00023125"/>
    </source>
</evidence>
<dbReference type="SUPFAM" id="SSF56349">
    <property type="entry name" value="DNA breaking-rejoining enzymes"/>
    <property type="match status" value="1"/>
</dbReference>
<dbReference type="InterPro" id="IPR013762">
    <property type="entry name" value="Integrase-like_cat_sf"/>
</dbReference>
<evidence type="ECO:0000256" key="1">
    <source>
        <dbReference type="ARBA" id="ARBA00008857"/>
    </source>
</evidence>
<evidence type="ECO:0000313" key="8">
    <source>
        <dbReference type="EMBL" id="NRF70370.1"/>
    </source>
</evidence>
<proteinExistence type="inferred from homology"/>
<dbReference type="InterPro" id="IPR011010">
    <property type="entry name" value="DNA_brk_join_enz"/>
</dbReference>
<comment type="similarity">
    <text evidence="1">Belongs to the 'phage' integrase family.</text>
</comment>
<dbReference type="InterPro" id="IPR053876">
    <property type="entry name" value="Phage_int_M"/>
</dbReference>
<comment type="caution">
    <text evidence="8">The sequence shown here is derived from an EMBL/GenBank/DDBJ whole genome shotgun (WGS) entry which is preliminary data.</text>
</comment>
<keyword evidence="4" id="KW-0233">DNA recombination</keyword>
<feature type="domain" description="Core-binding (CB)" evidence="7">
    <location>
        <begin position="98"/>
        <end position="179"/>
    </location>
</feature>
<dbReference type="PROSITE" id="PS51900">
    <property type="entry name" value="CB"/>
    <property type="match status" value="1"/>
</dbReference>
<accession>A0ABX2ENZ5</accession>
<gene>
    <name evidence="8" type="ORF">HLB44_25500</name>
</gene>
<dbReference type="RefSeq" id="WP_173129283.1">
    <property type="nucleotide sequence ID" value="NZ_JABRWJ010000008.1"/>
</dbReference>
<dbReference type="Proteomes" id="UP000737171">
    <property type="component" value="Unassembled WGS sequence"/>
</dbReference>
<evidence type="ECO:0000259" key="7">
    <source>
        <dbReference type="PROSITE" id="PS51900"/>
    </source>
</evidence>
<keyword evidence="9" id="KW-1185">Reference proteome</keyword>
<evidence type="ECO:0000259" key="6">
    <source>
        <dbReference type="PROSITE" id="PS51898"/>
    </source>
</evidence>
<dbReference type="PROSITE" id="PS51898">
    <property type="entry name" value="TYR_RECOMBINASE"/>
    <property type="match status" value="1"/>
</dbReference>
<dbReference type="CDD" id="cd00801">
    <property type="entry name" value="INT_P4_C"/>
    <property type="match status" value="1"/>
</dbReference>
<reference evidence="8 9" key="1">
    <citation type="submission" date="2020-05" db="EMBL/GenBank/DDBJ databases">
        <title>Aquincola sp. isolate from soil.</title>
        <authorList>
            <person name="Han J."/>
            <person name="Kim D.-U."/>
        </authorList>
    </citation>
    <scope>NUCLEOTIDE SEQUENCE [LARGE SCALE GENOMIC DNA]</scope>
    <source>
        <strain evidence="8 9">S2</strain>
    </source>
</reference>
<dbReference type="EMBL" id="JABRWJ010000008">
    <property type="protein sequence ID" value="NRF70370.1"/>
    <property type="molecule type" value="Genomic_DNA"/>
</dbReference>
<organism evidence="8 9">
    <name type="scientific">Pseudaquabacterium terrae</name>
    <dbReference type="NCBI Taxonomy" id="2732868"/>
    <lineage>
        <taxon>Bacteria</taxon>
        <taxon>Pseudomonadati</taxon>
        <taxon>Pseudomonadota</taxon>
        <taxon>Betaproteobacteria</taxon>
        <taxon>Burkholderiales</taxon>
        <taxon>Sphaerotilaceae</taxon>
        <taxon>Pseudaquabacterium</taxon>
    </lineage>
</organism>
<evidence type="ECO:0000313" key="9">
    <source>
        <dbReference type="Proteomes" id="UP000737171"/>
    </source>
</evidence>